<dbReference type="PRINTS" id="PR00385">
    <property type="entry name" value="P450"/>
</dbReference>
<evidence type="ECO:0000256" key="9">
    <source>
        <dbReference type="ARBA" id="ARBA00023136"/>
    </source>
</evidence>
<reference evidence="12" key="3">
    <citation type="submission" date="2025-09" db="UniProtKB">
        <authorList>
            <consortium name="Ensembl"/>
        </authorList>
    </citation>
    <scope>IDENTIFICATION</scope>
</reference>
<dbReference type="Gene3D" id="1.10.630.10">
    <property type="entry name" value="Cytochrome P450"/>
    <property type="match status" value="1"/>
</dbReference>
<dbReference type="Proteomes" id="UP000694620">
    <property type="component" value="Chromosome 9"/>
</dbReference>
<dbReference type="PANTHER" id="PTHR24300">
    <property type="entry name" value="CYTOCHROME P450 508A4-RELATED"/>
    <property type="match status" value="1"/>
</dbReference>
<evidence type="ECO:0000256" key="1">
    <source>
        <dbReference type="ARBA" id="ARBA00001971"/>
    </source>
</evidence>
<evidence type="ECO:0000313" key="12">
    <source>
        <dbReference type="Ensembl" id="ENSECRP00000010747.1"/>
    </source>
</evidence>
<reference evidence="12" key="2">
    <citation type="submission" date="2025-08" db="UniProtKB">
        <authorList>
            <consortium name="Ensembl"/>
        </authorList>
    </citation>
    <scope>IDENTIFICATION</scope>
</reference>
<dbReference type="InterPro" id="IPR050182">
    <property type="entry name" value="Cytochrome_P450_fam2"/>
</dbReference>
<dbReference type="GO" id="GO:0016020">
    <property type="term" value="C:membrane"/>
    <property type="evidence" value="ECO:0007669"/>
    <property type="project" value="UniProtKB-SubCell"/>
</dbReference>
<comment type="cofactor">
    <cofactor evidence="1 10">
        <name>heme</name>
        <dbReference type="ChEBI" id="CHEBI:30413"/>
    </cofactor>
</comment>
<keyword evidence="13" id="KW-1185">Reference proteome</keyword>
<evidence type="ECO:0000256" key="10">
    <source>
        <dbReference type="PIRSR" id="PIRSR602401-1"/>
    </source>
</evidence>
<dbReference type="AlphaFoldDB" id="A0A8C4S2X5"/>
<dbReference type="GO" id="GO:0006082">
    <property type="term" value="P:organic acid metabolic process"/>
    <property type="evidence" value="ECO:0007669"/>
    <property type="project" value="TreeGrafter"/>
</dbReference>
<evidence type="ECO:0000256" key="4">
    <source>
        <dbReference type="ARBA" id="ARBA00022617"/>
    </source>
</evidence>
<feature type="binding site" description="axial binding residue" evidence="10">
    <location>
        <position position="433"/>
    </location>
    <ligand>
        <name>heme</name>
        <dbReference type="ChEBI" id="CHEBI:30413"/>
    </ligand>
    <ligandPart>
        <name>Fe</name>
        <dbReference type="ChEBI" id="CHEBI:18248"/>
    </ligandPart>
</feature>
<evidence type="ECO:0000256" key="6">
    <source>
        <dbReference type="ARBA" id="ARBA00023002"/>
    </source>
</evidence>
<dbReference type="Pfam" id="PF00067">
    <property type="entry name" value="p450"/>
    <property type="match status" value="1"/>
</dbReference>
<comment type="similarity">
    <text evidence="3 11">Belongs to the cytochrome P450 family.</text>
</comment>
<accession>A0A8C4S2X5</accession>
<evidence type="ECO:0000256" key="11">
    <source>
        <dbReference type="RuleBase" id="RU000461"/>
    </source>
</evidence>
<dbReference type="SUPFAM" id="SSF48264">
    <property type="entry name" value="Cytochrome P450"/>
    <property type="match status" value="1"/>
</dbReference>
<keyword evidence="4 10" id="KW-0349">Heme</keyword>
<gene>
    <name evidence="12" type="primary">LOC114657668</name>
</gene>
<evidence type="ECO:0000256" key="2">
    <source>
        <dbReference type="ARBA" id="ARBA00004370"/>
    </source>
</evidence>
<dbReference type="PANTHER" id="PTHR24300:SF327">
    <property type="entry name" value="CYTOCHROME P450 2F2-RELATED"/>
    <property type="match status" value="1"/>
</dbReference>
<organism evidence="12 13">
    <name type="scientific">Erpetoichthys calabaricus</name>
    <name type="common">Rope fish</name>
    <name type="synonym">Calamoichthys calabaricus</name>
    <dbReference type="NCBI Taxonomy" id="27687"/>
    <lineage>
        <taxon>Eukaryota</taxon>
        <taxon>Metazoa</taxon>
        <taxon>Chordata</taxon>
        <taxon>Craniata</taxon>
        <taxon>Vertebrata</taxon>
        <taxon>Euteleostomi</taxon>
        <taxon>Actinopterygii</taxon>
        <taxon>Polypteriformes</taxon>
        <taxon>Polypteridae</taxon>
        <taxon>Erpetoichthys</taxon>
    </lineage>
</organism>
<dbReference type="PRINTS" id="PR00463">
    <property type="entry name" value="EP450I"/>
</dbReference>
<evidence type="ECO:0000256" key="3">
    <source>
        <dbReference type="ARBA" id="ARBA00010617"/>
    </source>
</evidence>
<dbReference type="FunFam" id="1.10.630.10:FF:000004">
    <property type="entry name" value="cytochrome P450 2D15 isoform X1"/>
    <property type="match status" value="1"/>
</dbReference>
<dbReference type="InterPro" id="IPR002401">
    <property type="entry name" value="Cyt_P450_E_grp-I"/>
</dbReference>
<dbReference type="InterPro" id="IPR008069">
    <property type="entry name" value="Cyt_P450_E_grp-I_CYP2D-like"/>
</dbReference>
<keyword evidence="6 11" id="KW-0560">Oxidoreductase</keyword>
<dbReference type="Ensembl" id="ENSECRT00000010924.1">
    <property type="protein sequence ID" value="ENSECRP00000010747.1"/>
    <property type="gene ID" value="ENSECRG00000007148.1"/>
</dbReference>
<dbReference type="InterPro" id="IPR036396">
    <property type="entry name" value="Cyt_P450_sf"/>
</dbReference>
<evidence type="ECO:0000256" key="5">
    <source>
        <dbReference type="ARBA" id="ARBA00022723"/>
    </source>
</evidence>
<dbReference type="GO" id="GO:0016712">
    <property type="term" value="F:oxidoreductase activity, acting on paired donors, with incorporation or reduction of molecular oxygen, reduced flavin or flavoprotein as one donor, and incorporation of one atom of oxygen"/>
    <property type="evidence" value="ECO:0007669"/>
    <property type="project" value="InterPro"/>
</dbReference>
<proteinExistence type="inferred from homology"/>
<sequence length="489" mass="56416">MFEILVLLCSGTFLLFFLLKNKRPHNFPPGPMPAPLFGNMLQLNLKNPLVDLNKISKRYGKVYSLYFGRNLTVLLHGYEAVKEILINRGADYAGRPQGLLVNDITEYRGISMVTYGTHWKEHRCFTLSTLRDFGLGKKLMESKILTEATHLIESLEKQEGHAIYVHVLLENAVSNVVCSVILGLRFDYDNKLFHKMIELLNDSTKLVNGPWGMLYDALPFIRSLRLPFRRAISNKDNMKDFFRSFVKQHRKNWVPGHPQDYIDCYFEEMEKHKNNNESTFDENSLLLNLIDLFSAGTETSAITIRWTLLYLMRYPDVQARCHKEIDCILGSKEQISYEDRHAMPYMLAVIHESQRMGDVAPLGIFHAALKDTQLFGYTIPKGTTLIPNLSSVLHDDTQWKFPHEFNPSNFLNEKGEFVKPDAFVPFSAGPRMCLGEALARMELFLFLTTLLRRFEVIWPETCGAPDLTPLYGITQEPQKYKMKLKSRKN</sequence>
<dbReference type="GO" id="GO:0005737">
    <property type="term" value="C:cytoplasm"/>
    <property type="evidence" value="ECO:0007669"/>
    <property type="project" value="TreeGrafter"/>
</dbReference>
<keyword evidence="5 10" id="KW-0479">Metal-binding</keyword>
<dbReference type="PROSITE" id="PS00086">
    <property type="entry name" value="CYTOCHROME_P450"/>
    <property type="match status" value="1"/>
</dbReference>
<keyword evidence="9" id="KW-0472">Membrane</keyword>
<dbReference type="GeneTree" id="ENSGT00940000163301"/>
<name>A0A8C4S2X5_ERPCA</name>
<dbReference type="PRINTS" id="PR01686">
    <property type="entry name" value="EP450ICYP2D"/>
</dbReference>
<reference evidence="12" key="1">
    <citation type="submission" date="2021-06" db="EMBL/GenBank/DDBJ databases">
        <authorList>
            <consortium name="Wellcome Sanger Institute Data Sharing"/>
        </authorList>
    </citation>
    <scope>NUCLEOTIDE SEQUENCE [LARGE SCALE GENOMIC DNA]</scope>
</reference>
<evidence type="ECO:0000256" key="8">
    <source>
        <dbReference type="ARBA" id="ARBA00023033"/>
    </source>
</evidence>
<dbReference type="GO" id="GO:0005506">
    <property type="term" value="F:iron ion binding"/>
    <property type="evidence" value="ECO:0007669"/>
    <property type="project" value="InterPro"/>
</dbReference>
<keyword evidence="7 10" id="KW-0408">Iron</keyword>
<evidence type="ECO:0000256" key="7">
    <source>
        <dbReference type="ARBA" id="ARBA00023004"/>
    </source>
</evidence>
<comment type="subcellular location">
    <subcellularLocation>
        <location evidence="2">Membrane</location>
    </subcellularLocation>
</comment>
<dbReference type="InterPro" id="IPR017972">
    <property type="entry name" value="Cyt_P450_CS"/>
</dbReference>
<dbReference type="GO" id="GO:0020037">
    <property type="term" value="F:heme binding"/>
    <property type="evidence" value="ECO:0007669"/>
    <property type="project" value="InterPro"/>
</dbReference>
<dbReference type="GO" id="GO:0006805">
    <property type="term" value="P:xenobiotic metabolic process"/>
    <property type="evidence" value="ECO:0007669"/>
    <property type="project" value="TreeGrafter"/>
</dbReference>
<keyword evidence="8 11" id="KW-0503">Monooxygenase</keyword>
<dbReference type="InterPro" id="IPR001128">
    <property type="entry name" value="Cyt_P450"/>
</dbReference>
<protein>
    <submittedName>
        <fullName evidence="12">Cytochrome P450 2F2-like</fullName>
    </submittedName>
</protein>
<evidence type="ECO:0000313" key="13">
    <source>
        <dbReference type="Proteomes" id="UP000694620"/>
    </source>
</evidence>